<reference evidence="2 3" key="1">
    <citation type="submission" date="2023-01" db="EMBL/GenBank/DDBJ databases">
        <title>Halorubrum ezzemoulense from Santa Pola, Spain.</title>
        <authorList>
            <person name="Feng Y."/>
            <person name="Louyakis A.S."/>
            <person name="Gogarten J.P."/>
        </authorList>
    </citation>
    <scope>NUCLEOTIDE SEQUENCE [LARGE SCALE GENOMIC DNA]</scope>
    <source>
        <strain evidence="2 3">AMM015</strain>
    </source>
</reference>
<sequence length="300" mass="33146">MKLTDLDGIGPKTAEKLREKGIDSPEELGREYQRTRRPQDLGGSRVRSAARSYLYEEKGGFTDPYTGAEIDESNRAAFEKLATREVSDFNSVSVQGSNPKVSPDDEVRKFVEPVRQGEFNTEVGGDSVLMEFAADTAQNLGVDELSSGELQDVNRANEEFSDEVELREQSSSGASTTARGSVGVGDFVRAQATHARRSPEARRVDNNRSAERTRDYEEWASSPDSHDFPGVDTPGGVDRFFPEERTTRKRGGFGSTSRRNRDREQVESAVETLNQLNDEQQERVFGESYGSAPNPFGGNG</sequence>
<feature type="compositionally biased region" description="Low complexity" evidence="1">
    <location>
        <begin position="170"/>
        <end position="181"/>
    </location>
</feature>
<evidence type="ECO:0000313" key="2">
    <source>
        <dbReference type="EMBL" id="MDB2293689.1"/>
    </source>
</evidence>
<evidence type="ECO:0008006" key="4">
    <source>
        <dbReference type="Google" id="ProtNLM"/>
    </source>
</evidence>
<feature type="region of interest" description="Disordered" evidence="1">
    <location>
        <begin position="143"/>
        <end position="300"/>
    </location>
</feature>
<name>A0ABT4Z670_HALEZ</name>
<comment type="caution">
    <text evidence="2">The sequence shown here is derived from an EMBL/GenBank/DDBJ whole genome shotgun (WGS) entry which is preliminary data.</text>
</comment>
<evidence type="ECO:0000256" key="1">
    <source>
        <dbReference type="SAM" id="MobiDB-lite"/>
    </source>
</evidence>
<keyword evidence="3" id="KW-1185">Reference proteome</keyword>
<dbReference type="Pfam" id="PF14520">
    <property type="entry name" value="HHH_5"/>
    <property type="match status" value="1"/>
</dbReference>
<feature type="compositionally biased region" description="Basic and acidic residues" evidence="1">
    <location>
        <begin position="13"/>
        <end position="39"/>
    </location>
</feature>
<organism evidence="2 3">
    <name type="scientific">Halorubrum ezzemoulense</name>
    <name type="common">Halorubrum chaoviator</name>
    <dbReference type="NCBI Taxonomy" id="337243"/>
    <lineage>
        <taxon>Archaea</taxon>
        <taxon>Methanobacteriati</taxon>
        <taxon>Methanobacteriota</taxon>
        <taxon>Stenosarchaea group</taxon>
        <taxon>Halobacteria</taxon>
        <taxon>Halobacteriales</taxon>
        <taxon>Haloferacaceae</taxon>
        <taxon>Halorubrum</taxon>
    </lineage>
</organism>
<dbReference type="RefSeq" id="WP_271970449.1">
    <property type="nucleotide sequence ID" value="NZ_JAQLUK010000027.1"/>
</dbReference>
<protein>
    <recommendedName>
        <fullName evidence="4">Helix-hairpin-helix domain-containing protein</fullName>
    </recommendedName>
</protein>
<dbReference type="Proteomes" id="UP001210528">
    <property type="component" value="Unassembled WGS sequence"/>
</dbReference>
<proteinExistence type="predicted"/>
<accession>A0ABT4Z670</accession>
<dbReference type="Gene3D" id="1.10.150.20">
    <property type="entry name" value="5' to 3' exonuclease, C-terminal subdomain"/>
    <property type="match status" value="1"/>
</dbReference>
<feature type="region of interest" description="Disordered" evidence="1">
    <location>
        <begin position="1"/>
        <end position="47"/>
    </location>
</feature>
<evidence type="ECO:0000313" key="3">
    <source>
        <dbReference type="Proteomes" id="UP001210528"/>
    </source>
</evidence>
<gene>
    <name evidence="2" type="ORF">PM085_15640</name>
</gene>
<dbReference type="EMBL" id="JAQLUK010000027">
    <property type="protein sequence ID" value="MDB2293689.1"/>
    <property type="molecule type" value="Genomic_DNA"/>
</dbReference>
<feature type="compositionally biased region" description="Basic and acidic residues" evidence="1">
    <location>
        <begin position="197"/>
        <end position="217"/>
    </location>
</feature>